<dbReference type="EMBL" id="JAADJZ010000007">
    <property type="protein sequence ID" value="KAF2873359.1"/>
    <property type="molecule type" value="Genomic_DNA"/>
</dbReference>
<feature type="region of interest" description="Disordered" evidence="1">
    <location>
        <begin position="72"/>
        <end position="98"/>
    </location>
</feature>
<gene>
    <name evidence="2" type="ORF">BDV95DRAFT_340889</name>
</gene>
<comment type="caution">
    <text evidence="2">The sequence shown here is derived from an EMBL/GenBank/DDBJ whole genome shotgun (WGS) entry which is preliminary data.</text>
</comment>
<evidence type="ECO:0000313" key="3">
    <source>
        <dbReference type="Proteomes" id="UP000481861"/>
    </source>
</evidence>
<evidence type="ECO:0000256" key="1">
    <source>
        <dbReference type="SAM" id="MobiDB-lite"/>
    </source>
</evidence>
<evidence type="ECO:0000313" key="2">
    <source>
        <dbReference type="EMBL" id="KAF2873359.1"/>
    </source>
</evidence>
<dbReference type="Proteomes" id="UP000481861">
    <property type="component" value="Unassembled WGS sequence"/>
</dbReference>
<accession>A0A7C8MB32</accession>
<name>A0A7C8MB32_9PLEO</name>
<reference evidence="2 3" key="1">
    <citation type="submission" date="2020-01" db="EMBL/GenBank/DDBJ databases">
        <authorList>
            <consortium name="DOE Joint Genome Institute"/>
            <person name="Haridas S."/>
            <person name="Albert R."/>
            <person name="Binder M."/>
            <person name="Bloem J."/>
            <person name="Labutti K."/>
            <person name="Salamov A."/>
            <person name="Andreopoulos B."/>
            <person name="Baker S.E."/>
            <person name="Barry K."/>
            <person name="Bills G."/>
            <person name="Bluhm B.H."/>
            <person name="Cannon C."/>
            <person name="Castanera R."/>
            <person name="Culley D.E."/>
            <person name="Daum C."/>
            <person name="Ezra D."/>
            <person name="Gonzalez J.B."/>
            <person name="Henrissat B."/>
            <person name="Kuo A."/>
            <person name="Liang C."/>
            <person name="Lipzen A."/>
            <person name="Lutzoni F."/>
            <person name="Magnuson J."/>
            <person name="Mondo S."/>
            <person name="Nolan M."/>
            <person name="Ohm R."/>
            <person name="Pangilinan J."/>
            <person name="Park H.-J.H."/>
            <person name="Ramirez L."/>
            <person name="Alfaro M."/>
            <person name="Sun H."/>
            <person name="Tritt A."/>
            <person name="Yoshinaga Y."/>
            <person name="Zwiers L.-H.L."/>
            <person name="Turgeon B.G."/>
            <person name="Goodwin S.B."/>
            <person name="Spatafora J.W."/>
            <person name="Crous P.W."/>
            <person name="Grigoriev I.V."/>
        </authorList>
    </citation>
    <scope>NUCLEOTIDE SEQUENCE [LARGE SCALE GENOMIC DNA]</scope>
    <source>
        <strain evidence="2 3">CBS 611.86</strain>
    </source>
</reference>
<dbReference type="AlphaFoldDB" id="A0A7C8MB32"/>
<sequence length="184" mass="19952">MRNDQQPWRTAATLSRWQGASLARGSSLGVAARGTRRARPHSYWRVPWMVPWTETGGSRAMGWLARWRTHSEVGGGRQSRGRTFPEGPGRGAAGPQDGMVFVGTKRYLSSRHRYGAAALRGPHIGSGWHRSTNIMFDCGPNLRRTFWGTSVQVGGTDDPAAAGLCSTWKRCGAPGGPGTCRGEC</sequence>
<proteinExistence type="predicted"/>
<keyword evidence="3" id="KW-1185">Reference proteome</keyword>
<protein>
    <submittedName>
        <fullName evidence="2">Uncharacterized protein</fullName>
    </submittedName>
</protein>
<organism evidence="2 3">
    <name type="scientific">Massariosphaeria phaeospora</name>
    <dbReference type="NCBI Taxonomy" id="100035"/>
    <lineage>
        <taxon>Eukaryota</taxon>
        <taxon>Fungi</taxon>
        <taxon>Dikarya</taxon>
        <taxon>Ascomycota</taxon>
        <taxon>Pezizomycotina</taxon>
        <taxon>Dothideomycetes</taxon>
        <taxon>Pleosporomycetidae</taxon>
        <taxon>Pleosporales</taxon>
        <taxon>Pleosporales incertae sedis</taxon>
        <taxon>Massariosphaeria</taxon>
    </lineage>
</organism>